<evidence type="ECO:0000313" key="3">
    <source>
        <dbReference type="Proteomes" id="UP000678374"/>
    </source>
</evidence>
<gene>
    <name evidence="2" type="ORF">KAK06_21195</name>
</gene>
<evidence type="ECO:0000313" key="2">
    <source>
        <dbReference type="EMBL" id="MBQ0961478.1"/>
    </source>
</evidence>
<keyword evidence="3" id="KW-1185">Reference proteome</keyword>
<name>A0A940YTB1_9BURK</name>
<keyword evidence="1" id="KW-0472">Membrane</keyword>
<dbReference type="EMBL" id="JAGQDE010000030">
    <property type="protein sequence ID" value="MBQ0961478.1"/>
    <property type="molecule type" value="Genomic_DNA"/>
</dbReference>
<keyword evidence="1" id="KW-0812">Transmembrane</keyword>
<feature type="transmembrane region" description="Helical" evidence="1">
    <location>
        <begin position="79"/>
        <end position="104"/>
    </location>
</feature>
<dbReference type="AlphaFoldDB" id="A0A940YTB1"/>
<proteinExistence type="predicted"/>
<dbReference type="RefSeq" id="WP_210804158.1">
    <property type="nucleotide sequence ID" value="NZ_JAGQDE010000030.1"/>
</dbReference>
<protein>
    <submittedName>
        <fullName evidence="2">Uncharacterized protein</fullName>
    </submittedName>
</protein>
<evidence type="ECO:0000256" key="1">
    <source>
        <dbReference type="SAM" id="Phobius"/>
    </source>
</evidence>
<dbReference type="Proteomes" id="UP000678374">
    <property type="component" value="Unassembled WGS sequence"/>
</dbReference>
<sequence length="108" mass="11626">MWIQRDPVLSTATVGLWLSFAITILLAAAIETRKLLAVSVVVFIISAALSANFSSRLMELLVLPRVGGSSGRLWSGRHWVLFSLGCLLYAGQITAMLVLLAVVLKGSK</sequence>
<feature type="transmembrane region" description="Helical" evidence="1">
    <location>
        <begin position="35"/>
        <end position="53"/>
    </location>
</feature>
<keyword evidence="1" id="KW-1133">Transmembrane helix</keyword>
<feature type="transmembrane region" description="Helical" evidence="1">
    <location>
        <begin position="12"/>
        <end position="30"/>
    </location>
</feature>
<comment type="caution">
    <text evidence="2">The sequence shown here is derived from an EMBL/GenBank/DDBJ whole genome shotgun (WGS) entry which is preliminary data.</text>
</comment>
<reference evidence="2" key="1">
    <citation type="submission" date="2021-04" db="EMBL/GenBank/DDBJ databases">
        <title>The genome sequence of Ideonella sp. 4Y11.</title>
        <authorList>
            <person name="Liu Y."/>
        </authorList>
    </citation>
    <scope>NUCLEOTIDE SEQUENCE</scope>
    <source>
        <strain evidence="2">4Y11</strain>
    </source>
</reference>
<organism evidence="2 3">
    <name type="scientific">Ideonella aquatica</name>
    <dbReference type="NCBI Taxonomy" id="2824119"/>
    <lineage>
        <taxon>Bacteria</taxon>
        <taxon>Pseudomonadati</taxon>
        <taxon>Pseudomonadota</taxon>
        <taxon>Betaproteobacteria</taxon>
        <taxon>Burkholderiales</taxon>
        <taxon>Sphaerotilaceae</taxon>
        <taxon>Ideonella</taxon>
    </lineage>
</organism>
<accession>A0A940YTB1</accession>